<dbReference type="Gene3D" id="2.40.50.580">
    <property type="match status" value="1"/>
</dbReference>
<proteinExistence type="inferred from homology"/>
<feature type="domain" description="Sugar fermentation stimulation protein C-terminal" evidence="2">
    <location>
        <begin position="86"/>
        <end position="224"/>
    </location>
</feature>
<dbReference type="NCBIfam" id="TIGR00230">
    <property type="entry name" value="sfsA"/>
    <property type="match status" value="1"/>
</dbReference>
<feature type="domain" description="SfsA N-terminal OB" evidence="3">
    <location>
        <begin position="15"/>
        <end position="82"/>
    </location>
</feature>
<name>A0A2A3ME13_9PSED</name>
<evidence type="ECO:0000259" key="2">
    <source>
        <dbReference type="Pfam" id="PF03749"/>
    </source>
</evidence>
<dbReference type="EMBL" id="NTMR01000027">
    <property type="protein sequence ID" value="PBK02895.1"/>
    <property type="molecule type" value="Genomic_DNA"/>
</dbReference>
<evidence type="ECO:0000313" key="5">
    <source>
        <dbReference type="Proteomes" id="UP000242313"/>
    </source>
</evidence>
<comment type="similarity">
    <text evidence="1">Belongs to the SfsA family.</text>
</comment>
<accession>A0A2A3ME13</accession>
<sequence length="237" mass="25843">MLIPFAPALQEAVLLRRYKRFLTDVRLPGGQELTVHCPNTGSMRHCGQPGDRVWVSLEHKPGRKLPGTWELVEVAPGQLACIHSARANRVIGAALAEGRITPLADYPQQRAEVKLPDLASRFDFLLSGAEQPDCVVEVKSVTLALGEGVGAFPDAVSQRGQKHLRELIEVVRGGRRACLLFCVMHSGISQVRPADEIDPEYGRLLREAAAAGVEVLAWSVWPEPEGLRVRGALPVSL</sequence>
<protein>
    <recommendedName>
        <fullName evidence="1">Sugar fermentation stimulation protein homolog</fullName>
    </recommendedName>
</protein>
<comment type="caution">
    <text evidence="4">The sequence shown here is derived from an EMBL/GenBank/DDBJ whole genome shotgun (WGS) entry which is preliminary data.</text>
</comment>
<dbReference type="PANTHER" id="PTHR30545">
    <property type="entry name" value="SUGAR FERMENTATION STIMULATION PROTEIN A"/>
    <property type="match status" value="1"/>
</dbReference>
<dbReference type="Proteomes" id="UP000242313">
    <property type="component" value="Unassembled WGS sequence"/>
</dbReference>
<organism evidence="4 5">
    <name type="scientific">Pseudomonas abyssi</name>
    <dbReference type="NCBI Taxonomy" id="170540"/>
    <lineage>
        <taxon>Bacteria</taxon>
        <taxon>Pseudomonadati</taxon>
        <taxon>Pseudomonadota</taxon>
        <taxon>Gammaproteobacteria</taxon>
        <taxon>Pseudomonadales</taxon>
        <taxon>Pseudomonadaceae</taxon>
        <taxon>Pseudomonas</taxon>
    </lineage>
</organism>
<dbReference type="Pfam" id="PF17746">
    <property type="entry name" value="SfsA_N"/>
    <property type="match status" value="1"/>
</dbReference>
<gene>
    <name evidence="1" type="primary">sfsA</name>
    <name evidence="4" type="ORF">CNQ84_17250</name>
</gene>
<dbReference type="InterPro" id="IPR041465">
    <property type="entry name" value="SfsA_N"/>
</dbReference>
<dbReference type="Gene3D" id="3.40.1350.60">
    <property type="match status" value="1"/>
</dbReference>
<dbReference type="HAMAP" id="MF_00095">
    <property type="entry name" value="SfsA"/>
    <property type="match status" value="1"/>
</dbReference>
<dbReference type="CDD" id="cd22359">
    <property type="entry name" value="SfsA-like_bacterial"/>
    <property type="match status" value="1"/>
</dbReference>
<evidence type="ECO:0000313" key="4">
    <source>
        <dbReference type="EMBL" id="PBK02895.1"/>
    </source>
</evidence>
<dbReference type="InterPro" id="IPR040452">
    <property type="entry name" value="SfsA_C"/>
</dbReference>
<evidence type="ECO:0000256" key="1">
    <source>
        <dbReference type="HAMAP-Rule" id="MF_00095"/>
    </source>
</evidence>
<dbReference type="GO" id="GO:0003677">
    <property type="term" value="F:DNA binding"/>
    <property type="evidence" value="ECO:0007669"/>
    <property type="project" value="InterPro"/>
</dbReference>
<dbReference type="AlphaFoldDB" id="A0A2A3ME13"/>
<dbReference type="InterPro" id="IPR005224">
    <property type="entry name" value="SfsA"/>
</dbReference>
<dbReference type="PANTHER" id="PTHR30545:SF2">
    <property type="entry name" value="SUGAR FERMENTATION STIMULATION PROTEIN A"/>
    <property type="match status" value="1"/>
</dbReference>
<keyword evidence="5" id="KW-1185">Reference proteome</keyword>
<dbReference type="Pfam" id="PF03749">
    <property type="entry name" value="SfsA"/>
    <property type="match status" value="1"/>
</dbReference>
<evidence type="ECO:0000259" key="3">
    <source>
        <dbReference type="Pfam" id="PF17746"/>
    </source>
</evidence>
<reference evidence="4 5" key="1">
    <citation type="submission" date="2017-09" db="EMBL/GenBank/DDBJ databases">
        <title>Pseudomonas abyssi sp. nov. isolated from Abyssopelagic Water.</title>
        <authorList>
            <person name="Wei Y."/>
        </authorList>
    </citation>
    <scope>NUCLEOTIDE SEQUENCE [LARGE SCALE GENOMIC DNA]</scope>
    <source>
        <strain evidence="4 5">MT5</strain>
    </source>
</reference>